<evidence type="ECO:0000256" key="1">
    <source>
        <dbReference type="SAM" id="MobiDB-lite"/>
    </source>
</evidence>
<organism evidence="2">
    <name type="scientific">Oryza nivara</name>
    <name type="common">Indian wild rice</name>
    <name type="synonym">Oryza sativa f. spontanea</name>
    <dbReference type="NCBI Taxonomy" id="4536"/>
    <lineage>
        <taxon>Eukaryota</taxon>
        <taxon>Viridiplantae</taxon>
        <taxon>Streptophyta</taxon>
        <taxon>Embryophyta</taxon>
        <taxon>Tracheophyta</taxon>
        <taxon>Spermatophyta</taxon>
        <taxon>Magnoliopsida</taxon>
        <taxon>Liliopsida</taxon>
        <taxon>Poales</taxon>
        <taxon>Poaceae</taxon>
        <taxon>BOP clade</taxon>
        <taxon>Oryzoideae</taxon>
        <taxon>Oryzeae</taxon>
        <taxon>Oryzinae</taxon>
        <taxon>Oryza</taxon>
    </lineage>
</organism>
<reference evidence="2" key="1">
    <citation type="submission" date="2015-04" db="UniProtKB">
        <authorList>
            <consortium name="EnsemblPlants"/>
        </authorList>
    </citation>
    <scope>IDENTIFICATION</scope>
    <source>
        <strain evidence="2">SL10</strain>
    </source>
</reference>
<feature type="compositionally biased region" description="Low complexity" evidence="1">
    <location>
        <begin position="110"/>
        <end position="126"/>
    </location>
</feature>
<dbReference type="HOGENOM" id="CLU_1922487_0_0_1"/>
<feature type="compositionally biased region" description="Low complexity" evidence="1">
    <location>
        <begin position="44"/>
        <end position="55"/>
    </location>
</feature>
<dbReference type="Gramene" id="ONIVA05G17870.1">
    <property type="protein sequence ID" value="ONIVA05G17870.1"/>
    <property type="gene ID" value="ONIVA05G17870"/>
</dbReference>
<evidence type="ECO:0000313" key="2">
    <source>
        <dbReference type="EnsemblPlants" id="ONIVA05G17870.1"/>
    </source>
</evidence>
<proteinExistence type="predicted"/>
<dbReference type="Proteomes" id="UP000006591">
    <property type="component" value="Chromosome 5"/>
</dbReference>
<protein>
    <submittedName>
        <fullName evidence="2">Uncharacterized protein</fullName>
    </submittedName>
</protein>
<dbReference type="EnsemblPlants" id="ONIVA05G17870.1">
    <property type="protein sequence ID" value="ONIVA05G17870.1"/>
    <property type="gene ID" value="ONIVA05G17870"/>
</dbReference>
<feature type="compositionally biased region" description="Basic and acidic residues" evidence="1">
    <location>
        <begin position="84"/>
        <end position="102"/>
    </location>
</feature>
<evidence type="ECO:0000313" key="3">
    <source>
        <dbReference type="Proteomes" id="UP000006591"/>
    </source>
</evidence>
<feature type="region of interest" description="Disordered" evidence="1">
    <location>
        <begin position="21"/>
        <end position="132"/>
    </location>
</feature>
<keyword evidence="3" id="KW-1185">Reference proteome</keyword>
<sequence>NPHIGLTKSKLARRVTLARYTHTPPVKKKGTILLPTVPARSRGRAAPPTGTPPTAYAKNLQNHRENPARATVISAAPRGSPPPTDRHGDTQKNLQNHRENTARHLLATFPTTSPSSSSARARLSLSKEWTAC</sequence>
<name>A0A0E0HEQ2_ORYNI</name>
<reference evidence="2" key="2">
    <citation type="submission" date="2018-04" db="EMBL/GenBank/DDBJ databases">
        <title>OnivRS2 (Oryza nivara Reference Sequence Version 2).</title>
        <authorList>
            <person name="Zhang J."/>
            <person name="Kudrna D."/>
            <person name="Lee S."/>
            <person name="Talag J."/>
            <person name="Rajasekar S."/>
            <person name="Welchert J."/>
            <person name="Hsing Y.-I."/>
            <person name="Wing R.A."/>
        </authorList>
    </citation>
    <scope>NUCLEOTIDE SEQUENCE [LARGE SCALE GENOMIC DNA]</scope>
    <source>
        <strain evidence="2">SL10</strain>
    </source>
</reference>
<accession>A0A0E0HEQ2</accession>
<dbReference type="AlphaFoldDB" id="A0A0E0HEQ2"/>